<reference evidence="2" key="1">
    <citation type="submission" date="2009-12" db="EMBL/GenBank/DDBJ databases">
        <authorList>
            <person name="Kielak A."/>
            <person name="van Veen J.A."/>
            <person name="Kowalchuk G.A."/>
        </authorList>
    </citation>
    <scope>NUCLEOTIDE SEQUENCE</scope>
</reference>
<keyword evidence="1" id="KW-1133">Transmembrane helix</keyword>
<keyword evidence="1" id="KW-0812">Transmembrane</keyword>
<dbReference type="AlphaFoldDB" id="E3T6Q0"/>
<feature type="transmembrane region" description="Helical" evidence="1">
    <location>
        <begin position="175"/>
        <end position="195"/>
    </location>
</feature>
<keyword evidence="1" id="KW-0472">Membrane</keyword>
<accession>E3T6Q0</accession>
<dbReference type="EMBL" id="GU260707">
    <property type="protein sequence ID" value="ADC35994.1"/>
    <property type="molecule type" value="Genomic_DNA"/>
</dbReference>
<feature type="transmembrane region" description="Helical" evidence="1">
    <location>
        <begin position="135"/>
        <end position="155"/>
    </location>
</feature>
<feature type="transmembrane region" description="Helical" evidence="1">
    <location>
        <begin position="72"/>
        <end position="96"/>
    </location>
</feature>
<evidence type="ECO:0000256" key="1">
    <source>
        <dbReference type="SAM" id="Phobius"/>
    </source>
</evidence>
<dbReference type="NCBIfam" id="NF038065">
    <property type="entry name" value="Pr6Pr"/>
    <property type="match status" value="1"/>
</dbReference>
<dbReference type="InterPro" id="IPR049713">
    <property type="entry name" value="Pr6Pr-like"/>
</dbReference>
<sequence length="209" mass="22592">MGSRPSLTAVRAASVVVVLVAIVAQAVVLLQNDRFDATRFFAFFTIQSNLVGVAAFLWLLRIEARPRSRALELLRGAAALYLTVTFFVVILLLSNVDVQLGLVWVDVVLHKIFPIVVVLDWIVDPPTTRLSGRDALIWLAYPLIWTGLTVLRGAVDGWYPYPFLDPANGGYGQVAVTAVAITIGFVLLALVLVAIGNARRRAVDGGAPG</sequence>
<reference evidence="2" key="2">
    <citation type="journal article" date="2010" name="Appl. Environ. Microbiol.">
        <title>Comparative analysis of acidobacterial genomic fragments from terrestrial and aquatic metagenomic libraries, with emphasis on acidobacteria subdivision 6.</title>
        <authorList>
            <person name="Kielak A.M."/>
            <person name="van Veen J.A."/>
            <person name="Kowalchuk G.A."/>
        </authorList>
    </citation>
    <scope>NUCLEOTIDE SEQUENCE</scope>
</reference>
<proteinExistence type="predicted"/>
<protein>
    <recommendedName>
        <fullName evidence="3">Integral membrane protein</fullName>
    </recommendedName>
</protein>
<name>E3T6Q0_9BACT</name>
<feature type="transmembrane region" description="Helical" evidence="1">
    <location>
        <begin position="12"/>
        <end position="31"/>
    </location>
</feature>
<organism evidence="2">
    <name type="scientific">uncultured bacterium 148</name>
    <dbReference type="NCBI Taxonomy" id="698380"/>
    <lineage>
        <taxon>Bacteria</taxon>
        <taxon>environmental samples</taxon>
    </lineage>
</organism>
<feature type="transmembrane region" description="Helical" evidence="1">
    <location>
        <begin position="37"/>
        <end position="60"/>
    </location>
</feature>
<evidence type="ECO:0000313" key="2">
    <source>
        <dbReference type="EMBL" id="ADC35994.1"/>
    </source>
</evidence>
<feature type="transmembrane region" description="Helical" evidence="1">
    <location>
        <begin position="102"/>
        <end position="123"/>
    </location>
</feature>
<evidence type="ECO:0008006" key="3">
    <source>
        <dbReference type="Google" id="ProtNLM"/>
    </source>
</evidence>